<dbReference type="InterPro" id="IPR050992">
    <property type="entry name" value="CheZ_family_phosphatases"/>
</dbReference>
<keyword evidence="2" id="KW-0378">Hydrolase</keyword>
<proteinExistence type="predicted"/>
<dbReference type="GO" id="GO:0006935">
    <property type="term" value="P:chemotaxis"/>
    <property type="evidence" value="ECO:0007669"/>
    <property type="project" value="UniProtKB-KW"/>
</dbReference>
<dbReference type="CDD" id="cd17911">
    <property type="entry name" value="CheC_ClassIII"/>
    <property type="match status" value="1"/>
</dbReference>
<evidence type="ECO:0000313" key="5">
    <source>
        <dbReference type="Proteomes" id="UP000290527"/>
    </source>
</evidence>
<evidence type="ECO:0000259" key="3">
    <source>
        <dbReference type="Pfam" id="PF13690"/>
    </source>
</evidence>
<comment type="caution">
    <text evidence="4">The sequence shown here is derived from an EMBL/GenBank/DDBJ whole genome shotgun (WGS) entry which is preliminary data.</text>
</comment>
<dbReference type="PANTHER" id="PTHR43693:SF1">
    <property type="entry name" value="PROTEIN PHOSPHATASE CHEZ"/>
    <property type="match status" value="1"/>
</dbReference>
<accession>A0A401HRM6</accession>
<dbReference type="Gene3D" id="3.40.1550.10">
    <property type="entry name" value="CheC-like"/>
    <property type="match status" value="1"/>
</dbReference>
<dbReference type="OrthoDB" id="182374at2157"/>
<organism evidence="4 5">
    <name type="scientific">Methanofervidicoccus abyssi</name>
    <dbReference type="NCBI Taxonomy" id="2082189"/>
    <lineage>
        <taxon>Archaea</taxon>
        <taxon>Methanobacteriati</taxon>
        <taxon>Methanobacteriota</taxon>
        <taxon>Methanomada group</taxon>
        <taxon>Methanococci</taxon>
        <taxon>Methanococcales</taxon>
        <taxon>Methanofervidicoccus</taxon>
    </lineage>
</organism>
<dbReference type="AlphaFoldDB" id="A0A401HRM6"/>
<evidence type="ECO:0000256" key="1">
    <source>
        <dbReference type="ARBA" id="ARBA00022500"/>
    </source>
</evidence>
<keyword evidence="1" id="KW-0145">Chemotaxis</keyword>
<sequence length="240" mass="26654">MKRGNLYISPKSWEIIMESIINEEIMGSSNSDRNSRFNFVKNFYLSGLSKIEEVGKCAAKKAADFISNLTGNPVEIGVVNVMLITPFEIKKELKDEEKIFTGIKFSGEIKGVGVLIFSEESALKLSKSMLVEMGMDDGSEDNILDDMKISAINEACNLIISAYVDTLANFMNTSLNMSPPSFIKGPEREIMEKIFKDNNTGDNDIILTFKSELFSQGIGSGFEVLIIMPPDSLNTLFQKI</sequence>
<dbReference type="GO" id="GO:0016787">
    <property type="term" value="F:hydrolase activity"/>
    <property type="evidence" value="ECO:0007669"/>
    <property type="project" value="UniProtKB-KW"/>
</dbReference>
<evidence type="ECO:0000313" key="4">
    <source>
        <dbReference type="EMBL" id="GBF36934.1"/>
    </source>
</evidence>
<protein>
    <submittedName>
        <fullName evidence="4">Chemotaxis protein CheC</fullName>
    </submittedName>
</protein>
<gene>
    <name evidence="4" type="ORF">MHHB_P1164</name>
</gene>
<evidence type="ECO:0000256" key="2">
    <source>
        <dbReference type="ARBA" id="ARBA00022801"/>
    </source>
</evidence>
<feature type="domain" description="Chemotaxis phosphatase CheX-like" evidence="3">
    <location>
        <begin position="103"/>
        <end position="192"/>
    </location>
</feature>
<dbReference type="PANTHER" id="PTHR43693">
    <property type="entry name" value="PROTEIN PHOSPHATASE CHEZ"/>
    <property type="match status" value="1"/>
</dbReference>
<name>A0A401HRM6_9EURY</name>
<reference evidence="4 5" key="1">
    <citation type="journal article" date="2019" name="Int. J. Syst. Evol. Microbiol.">
        <title>Methanofervidicoccus abyssi gen. nov., sp. nov., a hydrogenotrophic methanogen, isolated from a hydrothermal vent chimney in the Mid-Cayman Spreading Center, the Caribbean Sea.</title>
        <authorList>
            <person name="Sakai S."/>
            <person name="Takaki Y."/>
            <person name="Miyazaki M."/>
            <person name="Ogawara M."/>
            <person name="Yanagawa K."/>
            <person name="Miyazaki J."/>
            <person name="Takai K."/>
        </authorList>
    </citation>
    <scope>NUCLEOTIDE SEQUENCE [LARGE SCALE GENOMIC DNA]</scope>
    <source>
        <strain evidence="4 5">HHB</strain>
    </source>
</reference>
<dbReference type="Proteomes" id="UP000290527">
    <property type="component" value="Unassembled WGS sequence"/>
</dbReference>
<dbReference type="InterPro" id="IPR028051">
    <property type="entry name" value="CheX-like_dom"/>
</dbReference>
<keyword evidence="5" id="KW-1185">Reference proteome</keyword>
<dbReference type="InterPro" id="IPR028976">
    <property type="entry name" value="CheC-like_sf"/>
</dbReference>
<dbReference type="SUPFAM" id="SSF103039">
    <property type="entry name" value="CheC-like"/>
    <property type="match status" value="1"/>
</dbReference>
<dbReference type="Pfam" id="PF13690">
    <property type="entry name" value="CheX"/>
    <property type="match status" value="1"/>
</dbReference>
<dbReference type="EMBL" id="BFAX01000004">
    <property type="protein sequence ID" value="GBF36934.1"/>
    <property type="molecule type" value="Genomic_DNA"/>
</dbReference>